<dbReference type="EMBL" id="CM004480">
    <property type="protein sequence ID" value="OCT68567.1"/>
    <property type="molecule type" value="Genomic_DNA"/>
</dbReference>
<name>A0A974H8A8_XENLA</name>
<organism evidence="1 2">
    <name type="scientific">Xenopus laevis</name>
    <name type="common">African clawed frog</name>
    <dbReference type="NCBI Taxonomy" id="8355"/>
    <lineage>
        <taxon>Eukaryota</taxon>
        <taxon>Metazoa</taxon>
        <taxon>Chordata</taxon>
        <taxon>Craniata</taxon>
        <taxon>Vertebrata</taxon>
        <taxon>Euteleostomi</taxon>
        <taxon>Amphibia</taxon>
        <taxon>Batrachia</taxon>
        <taxon>Anura</taxon>
        <taxon>Pipoidea</taxon>
        <taxon>Pipidae</taxon>
        <taxon>Xenopodinae</taxon>
        <taxon>Xenopus</taxon>
        <taxon>Xenopus</taxon>
    </lineage>
</organism>
<dbReference type="Proteomes" id="UP000694892">
    <property type="component" value="Chromosome 8L"/>
</dbReference>
<accession>A0A974H8A8</accession>
<evidence type="ECO:0000313" key="1">
    <source>
        <dbReference type="EMBL" id="OCT68567.1"/>
    </source>
</evidence>
<protein>
    <submittedName>
        <fullName evidence="1">Uncharacterized protein</fullName>
    </submittedName>
</protein>
<reference evidence="2" key="1">
    <citation type="journal article" date="2016" name="Nature">
        <title>Genome evolution in the allotetraploid frog Xenopus laevis.</title>
        <authorList>
            <person name="Session A.M."/>
            <person name="Uno Y."/>
            <person name="Kwon T."/>
            <person name="Chapman J.A."/>
            <person name="Toyoda A."/>
            <person name="Takahashi S."/>
            <person name="Fukui A."/>
            <person name="Hikosaka A."/>
            <person name="Suzuki A."/>
            <person name="Kondo M."/>
            <person name="van Heeringen S.J."/>
            <person name="Quigley I."/>
            <person name="Heinz S."/>
            <person name="Ogino H."/>
            <person name="Ochi H."/>
            <person name="Hellsten U."/>
            <person name="Lyons J.B."/>
            <person name="Simakov O."/>
            <person name="Putnam N."/>
            <person name="Stites J."/>
            <person name="Kuroki Y."/>
            <person name="Tanaka T."/>
            <person name="Michiue T."/>
            <person name="Watanabe M."/>
            <person name="Bogdanovic O."/>
            <person name="Lister R."/>
            <person name="Georgiou G."/>
            <person name="Paranjpe S.S."/>
            <person name="van Kruijsbergen I."/>
            <person name="Shu S."/>
            <person name="Carlson J."/>
            <person name="Kinoshita T."/>
            <person name="Ohta Y."/>
            <person name="Mawaribuchi S."/>
            <person name="Jenkins J."/>
            <person name="Grimwood J."/>
            <person name="Schmutz J."/>
            <person name="Mitros T."/>
            <person name="Mozaffari S.V."/>
            <person name="Suzuki Y."/>
            <person name="Haramoto Y."/>
            <person name="Yamamoto T.S."/>
            <person name="Takagi C."/>
            <person name="Heald R."/>
            <person name="Miller K."/>
            <person name="Haudenschild C."/>
            <person name="Kitzman J."/>
            <person name="Nakayama T."/>
            <person name="Izutsu Y."/>
            <person name="Robert J."/>
            <person name="Fortriede J."/>
            <person name="Burns K."/>
            <person name="Lotay V."/>
            <person name="Karimi K."/>
            <person name="Yasuoka Y."/>
            <person name="Dichmann D.S."/>
            <person name="Flajnik M.F."/>
            <person name="Houston D.W."/>
            <person name="Shendure J."/>
            <person name="DuPasquier L."/>
            <person name="Vize P.D."/>
            <person name="Zorn A.M."/>
            <person name="Ito M."/>
            <person name="Marcotte E.M."/>
            <person name="Wallingford J.B."/>
            <person name="Ito Y."/>
            <person name="Asashima M."/>
            <person name="Ueno N."/>
            <person name="Matsuda Y."/>
            <person name="Veenstra G.J."/>
            <person name="Fujiyama A."/>
            <person name="Harland R.M."/>
            <person name="Taira M."/>
            <person name="Rokhsar D.S."/>
        </authorList>
    </citation>
    <scope>NUCLEOTIDE SEQUENCE [LARGE SCALE GENOMIC DNA]</scope>
    <source>
        <strain evidence="2">J</strain>
    </source>
</reference>
<dbReference type="AlphaFoldDB" id="A0A974H8A8"/>
<gene>
    <name evidence="1" type="ORF">XELAEV_18039868mg</name>
</gene>
<sequence length="102" mass="11931">MQLGFTTPLKVKINTNLCQPQRLSSRVTSSLVSRENRNRGKHKTDGREKCSQKLCFLNCKSCSMKRHLRTNIRSDLHIYILKYKISNDYELYVKASPLNLRD</sequence>
<proteinExistence type="predicted"/>
<evidence type="ECO:0000313" key="2">
    <source>
        <dbReference type="Proteomes" id="UP000694892"/>
    </source>
</evidence>